<evidence type="ECO:0000313" key="2">
    <source>
        <dbReference type="EMBL" id="EJK61602.1"/>
    </source>
</evidence>
<feature type="region of interest" description="Disordered" evidence="1">
    <location>
        <begin position="1"/>
        <end position="45"/>
    </location>
</feature>
<feature type="region of interest" description="Disordered" evidence="1">
    <location>
        <begin position="64"/>
        <end position="131"/>
    </location>
</feature>
<reference evidence="2 3" key="1">
    <citation type="journal article" date="2012" name="Genome Biol.">
        <title>Genome and low-iron response of an oceanic diatom adapted to chronic iron limitation.</title>
        <authorList>
            <person name="Lommer M."/>
            <person name="Specht M."/>
            <person name="Roy A.S."/>
            <person name="Kraemer L."/>
            <person name="Andreson R."/>
            <person name="Gutowska M.A."/>
            <person name="Wolf J."/>
            <person name="Bergner S.V."/>
            <person name="Schilhabel M.B."/>
            <person name="Klostermeier U.C."/>
            <person name="Beiko R.G."/>
            <person name="Rosenstiel P."/>
            <person name="Hippler M."/>
            <person name="Laroche J."/>
        </authorList>
    </citation>
    <scope>NUCLEOTIDE SEQUENCE [LARGE SCALE GENOMIC DNA]</scope>
    <source>
        <strain evidence="2 3">CCMP1005</strain>
    </source>
</reference>
<organism evidence="2 3">
    <name type="scientific">Thalassiosira oceanica</name>
    <name type="common">Marine diatom</name>
    <dbReference type="NCBI Taxonomy" id="159749"/>
    <lineage>
        <taxon>Eukaryota</taxon>
        <taxon>Sar</taxon>
        <taxon>Stramenopiles</taxon>
        <taxon>Ochrophyta</taxon>
        <taxon>Bacillariophyta</taxon>
        <taxon>Coscinodiscophyceae</taxon>
        <taxon>Thalassiosirophycidae</taxon>
        <taxon>Thalassiosirales</taxon>
        <taxon>Thalassiosiraceae</taxon>
        <taxon>Thalassiosira</taxon>
    </lineage>
</organism>
<comment type="caution">
    <text evidence="2">The sequence shown here is derived from an EMBL/GenBank/DDBJ whole genome shotgun (WGS) entry which is preliminary data.</text>
</comment>
<keyword evidence="3" id="KW-1185">Reference proteome</keyword>
<evidence type="ECO:0000256" key="1">
    <source>
        <dbReference type="SAM" id="MobiDB-lite"/>
    </source>
</evidence>
<sequence>MAKGRERAWTPPNKAYRRPENGPSPRRPRWRSRPVRETGQRASNSLQKALRYLKNLKKRYEVIDVDEETPQQRKKQRLSYDGEPPITPPALPEESADADEGLVLRQSMSGVAAAAQAGGSDELDDLGGAGN</sequence>
<dbReference type="Proteomes" id="UP000266841">
    <property type="component" value="Unassembled WGS sequence"/>
</dbReference>
<feature type="compositionally biased region" description="Low complexity" evidence="1">
    <location>
        <begin position="110"/>
        <end position="119"/>
    </location>
</feature>
<accession>K0STJ4</accession>
<protein>
    <submittedName>
        <fullName evidence="2">Uncharacterized protein</fullName>
    </submittedName>
</protein>
<name>K0STJ4_THAOC</name>
<dbReference type="AlphaFoldDB" id="K0STJ4"/>
<gene>
    <name evidence="2" type="ORF">THAOC_17883</name>
</gene>
<dbReference type="EMBL" id="AGNL01019765">
    <property type="protein sequence ID" value="EJK61602.1"/>
    <property type="molecule type" value="Genomic_DNA"/>
</dbReference>
<feature type="non-terminal residue" evidence="2">
    <location>
        <position position="131"/>
    </location>
</feature>
<proteinExistence type="predicted"/>
<evidence type="ECO:0000313" key="3">
    <source>
        <dbReference type="Proteomes" id="UP000266841"/>
    </source>
</evidence>